<dbReference type="RefSeq" id="WP_213355460.1">
    <property type="nucleotide sequence ID" value="NZ_JAHBGB010000044.1"/>
</dbReference>
<accession>A0ABW4YRN7</accession>
<gene>
    <name evidence="1" type="ORF">ACFSNC_00200</name>
</gene>
<comment type="caution">
    <text evidence="1">The sequence shown here is derived from an EMBL/GenBank/DDBJ whole genome shotgun (WGS) entry which is preliminary data.</text>
</comment>
<sequence length="694" mass="73500">MKRSGRKQSAFTAGELAGSVWERDDFKYFWVGLREAVNVDITPQGGLKVRPGLRHRAQLPMSACRLFGFTASNGAVYDIVARAGAFDIYQGGILQASAVHDYTVGQLADLVVAQQLDTAILTHAAKRTMRLAHFGPTSWVLEAAPLAGIPLYDYGGAYTNGVAAEWDIELIGFREGDPPNNADVIWTLTVNNAETTALRASITSTTVEDADQTAATILAALLDLPNVGPGIQVLVLSASEDRFRVIFTGAENTGDNWAVSGRVVNKADAAVVCSKRTVGVTAGEDVISDVRGWPRCAAFYQQRLLLGGLAGIPNAYLVSRIGDYFNLDQRLDTAAGAFMVPMDTSGGEVIERIVAGRDLLILTSEAEYSISDRELSKTSPPVHVEASRNGARGRAIAENEGAVLFAFSEGGGIGELRWTDVSGNYVTGDLGLLAPHLVRDVVDLAVRGKTGSQQGNRIGLVREDSSLVLGTLLRDQEVTAFSQVASDGQFLAVSCNGRNDLMVLAQRSAGAGALGSLEVFEEGQLLDQATTVTLDPPGTVVGGLTLFEGAEVWAIADGDVLGPFTVAGGSITIGKVASSVTVGRWTPPRISTLPLAREVGPKIVVVGKGRIHSVHLNLEDTTSVAIAVNGGPARDIPLFPIDSIEAGTPELSLGFTGRRSIRNLRGFRDDPYVTITQVRPGRLTLKSIVVEAAL</sequence>
<dbReference type="Proteomes" id="UP001597299">
    <property type="component" value="Unassembled WGS sequence"/>
</dbReference>
<organism evidence="1 2">
    <name type="scientific">Ancylobacter oerskovii</name>
    <dbReference type="NCBI Taxonomy" id="459519"/>
    <lineage>
        <taxon>Bacteria</taxon>
        <taxon>Pseudomonadati</taxon>
        <taxon>Pseudomonadota</taxon>
        <taxon>Alphaproteobacteria</taxon>
        <taxon>Hyphomicrobiales</taxon>
        <taxon>Xanthobacteraceae</taxon>
        <taxon>Ancylobacter</taxon>
    </lineage>
</organism>
<proteinExistence type="predicted"/>
<name>A0ABW4YRN7_9HYPH</name>
<evidence type="ECO:0008006" key="3">
    <source>
        <dbReference type="Google" id="ProtNLM"/>
    </source>
</evidence>
<evidence type="ECO:0000313" key="1">
    <source>
        <dbReference type="EMBL" id="MFD2138808.1"/>
    </source>
</evidence>
<dbReference type="EMBL" id="JBHUHD010000001">
    <property type="protein sequence ID" value="MFD2138808.1"/>
    <property type="molecule type" value="Genomic_DNA"/>
</dbReference>
<reference evidence="2" key="1">
    <citation type="journal article" date="2019" name="Int. J. Syst. Evol. Microbiol.">
        <title>The Global Catalogue of Microorganisms (GCM) 10K type strain sequencing project: providing services to taxonomists for standard genome sequencing and annotation.</title>
        <authorList>
            <consortium name="The Broad Institute Genomics Platform"/>
            <consortium name="The Broad Institute Genome Sequencing Center for Infectious Disease"/>
            <person name="Wu L."/>
            <person name="Ma J."/>
        </authorList>
    </citation>
    <scope>NUCLEOTIDE SEQUENCE [LARGE SCALE GENOMIC DNA]</scope>
    <source>
        <strain evidence="2">CCM 7435</strain>
    </source>
</reference>
<protein>
    <recommendedName>
        <fullName evidence="3">Tail protein</fullName>
    </recommendedName>
</protein>
<keyword evidence="2" id="KW-1185">Reference proteome</keyword>
<evidence type="ECO:0000313" key="2">
    <source>
        <dbReference type="Proteomes" id="UP001597299"/>
    </source>
</evidence>